<evidence type="ECO:0000313" key="1">
    <source>
        <dbReference type="EMBL" id="CAI3976657.1"/>
    </source>
</evidence>
<reference evidence="1" key="1">
    <citation type="submission" date="2022-10" db="EMBL/GenBank/DDBJ databases">
        <authorList>
            <person name="Chen Y."/>
            <person name="Dougan E. K."/>
            <person name="Chan C."/>
            <person name="Rhodes N."/>
            <person name="Thang M."/>
        </authorList>
    </citation>
    <scope>NUCLEOTIDE SEQUENCE</scope>
</reference>
<gene>
    <name evidence="1" type="ORF">C1SCF055_LOCUS4860</name>
</gene>
<evidence type="ECO:0000313" key="3">
    <source>
        <dbReference type="Proteomes" id="UP001152797"/>
    </source>
</evidence>
<reference evidence="2 3" key="2">
    <citation type="submission" date="2024-05" db="EMBL/GenBank/DDBJ databases">
        <authorList>
            <person name="Chen Y."/>
            <person name="Shah S."/>
            <person name="Dougan E. K."/>
            <person name="Thang M."/>
            <person name="Chan C."/>
        </authorList>
    </citation>
    <scope>NUCLEOTIDE SEQUENCE [LARGE SCALE GENOMIC DNA]</scope>
</reference>
<protein>
    <submittedName>
        <fullName evidence="1">Uncharacterized protein</fullName>
    </submittedName>
</protein>
<evidence type="ECO:0000313" key="2">
    <source>
        <dbReference type="EMBL" id="CAL4763969.1"/>
    </source>
</evidence>
<dbReference type="EMBL" id="CAMXCT010000286">
    <property type="protein sequence ID" value="CAI3976657.1"/>
    <property type="molecule type" value="Genomic_DNA"/>
</dbReference>
<comment type="caution">
    <text evidence="1">The sequence shown here is derived from an EMBL/GenBank/DDBJ whole genome shotgun (WGS) entry which is preliminary data.</text>
</comment>
<keyword evidence="3" id="KW-1185">Reference proteome</keyword>
<sequence length="108" mass="12405">ADPEQMDWRTDCEGCNESNETWWMNGSNNSIGAFHEAWHPGVNHSEPMNFTNDTMQMPWSFSLDANVTGAIRIPVRECHVRDMTVTCTLPPLAQGMAYRIYWLDRALQ</sequence>
<dbReference type="EMBL" id="CAMXCT030000286">
    <property type="protein sequence ID" value="CAL4763969.1"/>
    <property type="molecule type" value="Genomic_DNA"/>
</dbReference>
<dbReference type="Proteomes" id="UP001152797">
    <property type="component" value="Unassembled WGS sequence"/>
</dbReference>
<dbReference type="AlphaFoldDB" id="A0A9P1FJV6"/>
<name>A0A9P1FJV6_9DINO</name>
<dbReference type="EMBL" id="CAMXCT020000286">
    <property type="protein sequence ID" value="CAL1130032.1"/>
    <property type="molecule type" value="Genomic_DNA"/>
</dbReference>
<feature type="non-terminal residue" evidence="1">
    <location>
        <position position="1"/>
    </location>
</feature>
<proteinExistence type="predicted"/>
<accession>A0A9P1FJV6</accession>
<feature type="non-terminal residue" evidence="1">
    <location>
        <position position="108"/>
    </location>
</feature>
<organism evidence="1">
    <name type="scientific">Cladocopium goreaui</name>
    <dbReference type="NCBI Taxonomy" id="2562237"/>
    <lineage>
        <taxon>Eukaryota</taxon>
        <taxon>Sar</taxon>
        <taxon>Alveolata</taxon>
        <taxon>Dinophyceae</taxon>
        <taxon>Suessiales</taxon>
        <taxon>Symbiodiniaceae</taxon>
        <taxon>Cladocopium</taxon>
    </lineage>
</organism>